<name>A0A8J8T1U3_HALGN</name>
<organism evidence="3 4">
    <name type="scientific">Halteria grandinella</name>
    <dbReference type="NCBI Taxonomy" id="5974"/>
    <lineage>
        <taxon>Eukaryota</taxon>
        <taxon>Sar</taxon>
        <taxon>Alveolata</taxon>
        <taxon>Ciliophora</taxon>
        <taxon>Intramacronucleata</taxon>
        <taxon>Spirotrichea</taxon>
        <taxon>Stichotrichia</taxon>
        <taxon>Sporadotrichida</taxon>
        <taxon>Halteriidae</taxon>
        <taxon>Halteria</taxon>
    </lineage>
</organism>
<dbReference type="AlphaFoldDB" id="A0A8J8T1U3"/>
<feature type="region of interest" description="Disordered" evidence="2">
    <location>
        <begin position="16"/>
        <end position="41"/>
    </location>
</feature>
<dbReference type="EMBL" id="RRYP01009320">
    <property type="protein sequence ID" value="TNV79142.1"/>
    <property type="molecule type" value="Genomic_DNA"/>
</dbReference>
<feature type="compositionally biased region" description="Basic and acidic residues" evidence="2">
    <location>
        <begin position="16"/>
        <end position="33"/>
    </location>
</feature>
<dbReference type="FunFam" id="2.20.110.10:FF:000002">
    <property type="entry name" value="Phosphatidylinositol 4-phosphate 5-kinase 8"/>
    <property type="match status" value="1"/>
</dbReference>
<dbReference type="Pfam" id="PF02493">
    <property type="entry name" value="MORN"/>
    <property type="match status" value="3"/>
</dbReference>
<keyword evidence="4" id="KW-1185">Reference proteome</keyword>
<reference evidence="3" key="1">
    <citation type="submission" date="2019-06" db="EMBL/GenBank/DDBJ databases">
        <authorList>
            <person name="Zheng W."/>
        </authorList>
    </citation>
    <scope>NUCLEOTIDE SEQUENCE</scope>
    <source>
        <strain evidence="3">QDHG01</strain>
    </source>
</reference>
<dbReference type="SUPFAM" id="SSF82185">
    <property type="entry name" value="Histone H3 K4-specific methyltransferase SET7/9 N-terminal domain"/>
    <property type="match status" value="1"/>
</dbReference>
<keyword evidence="1" id="KW-0677">Repeat</keyword>
<protein>
    <submittedName>
        <fullName evidence="3">Uncharacterized protein</fullName>
    </submittedName>
</protein>
<evidence type="ECO:0000256" key="2">
    <source>
        <dbReference type="SAM" id="MobiDB-lite"/>
    </source>
</evidence>
<comment type="caution">
    <text evidence="3">The sequence shown here is derived from an EMBL/GenBank/DDBJ whole genome shotgun (WGS) entry which is preliminary data.</text>
</comment>
<dbReference type="PANTHER" id="PTHR23084">
    <property type="entry name" value="PHOSPHATIDYLINOSITOL-4-PHOSPHATE 5-KINASE RELATED"/>
    <property type="match status" value="1"/>
</dbReference>
<dbReference type="Proteomes" id="UP000785679">
    <property type="component" value="Unassembled WGS sequence"/>
</dbReference>
<evidence type="ECO:0000313" key="3">
    <source>
        <dbReference type="EMBL" id="TNV79142.1"/>
    </source>
</evidence>
<accession>A0A8J8T1U3</accession>
<gene>
    <name evidence="3" type="ORF">FGO68_gene15378</name>
</gene>
<dbReference type="PANTHER" id="PTHR23084:SF263">
    <property type="entry name" value="MORN REPEAT-CONTAINING PROTEIN 1"/>
    <property type="match status" value="1"/>
</dbReference>
<dbReference type="InterPro" id="IPR003409">
    <property type="entry name" value="MORN"/>
</dbReference>
<proteinExistence type="predicted"/>
<evidence type="ECO:0000313" key="4">
    <source>
        <dbReference type="Proteomes" id="UP000785679"/>
    </source>
</evidence>
<evidence type="ECO:0000256" key="1">
    <source>
        <dbReference type="ARBA" id="ARBA00022737"/>
    </source>
</evidence>
<dbReference type="OrthoDB" id="282259at2759"/>
<dbReference type="Gene3D" id="2.20.110.10">
    <property type="entry name" value="Histone H3 K4-specific methyltransferase SET7/9 N-terminal domain"/>
    <property type="match status" value="2"/>
</dbReference>
<dbReference type="SMART" id="SM00698">
    <property type="entry name" value="MORN"/>
    <property type="match status" value="3"/>
</dbReference>
<sequence length="136" mass="15389">MIRSKNVGSSKYFTYEESKETISSKKAFDPNQRRERRPPYQFKSGAVYSGEWKGGFRDGMGEQTWPDGAKYIGEWRENRAHGKGQFIHVDGDIYDGQWANDKANGHGVYMHVNGAKYEGLLGLTTACRRQGGRSTT</sequence>